<dbReference type="EMBL" id="CP042912">
    <property type="protein sequence ID" value="QEG23032.1"/>
    <property type="molecule type" value="Genomic_DNA"/>
</dbReference>
<gene>
    <name evidence="1" type="ORF">MFFC18_29240</name>
</gene>
<dbReference type="InterPro" id="IPR045493">
    <property type="entry name" value="DUF6435"/>
</dbReference>
<organism evidence="1 2">
    <name type="scientific">Mariniblastus fucicola</name>
    <dbReference type="NCBI Taxonomy" id="980251"/>
    <lineage>
        <taxon>Bacteria</taxon>
        <taxon>Pseudomonadati</taxon>
        <taxon>Planctomycetota</taxon>
        <taxon>Planctomycetia</taxon>
        <taxon>Pirellulales</taxon>
        <taxon>Pirellulaceae</taxon>
        <taxon>Mariniblastus</taxon>
    </lineage>
</organism>
<sequence>MFGFASKKETLEKKLHKLMDEAYRLSHSNRQASDEKTAQAEEVRKQLEALED</sequence>
<evidence type="ECO:0008006" key="3">
    <source>
        <dbReference type="Google" id="ProtNLM"/>
    </source>
</evidence>
<dbReference type="OrthoDB" id="1123018at2"/>
<proteinExistence type="predicted"/>
<dbReference type="Proteomes" id="UP000322214">
    <property type="component" value="Chromosome"/>
</dbReference>
<accession>A0A5B9PDM8</accession>
<evidence type="ECO:0000313" key="1">
    <source>
        <dbReference type="EMBL" id="QEG23032.1"/>
    </source>
</evidence>
<dbReference type="AlphaFoldDB" id="A0A5B9PDM8"/>
<dbReference type="STRING" id="980251.GCA_001642875_04035"/>
<name>A0A5B9PDM8_9BACT</name>
<reference evidence="1 2" key="1">
    <citation type="submission" date="2019-08" db="EMBL/GenBank/DDBJ databases">
        <title>Deep-cultivation of Planctomycetes and their phenomic and genomic characterization uncovers novel biology.</title>
        <authorList>
            <person name="Wiegand S."/>
            <person name="Jogler M."/>
            <person name="Boedeker C."/>
            <person name="Pinto D."/>
            <person name="Vollmers J."/>
            <person name="Rivas-Marin E."/>
            <person name="Kohn T."/>
            <person name="Peeters S.H."/>
            <person name="Heuer A."/>
            <person name="Rast P."/>
            <person name="Oberbeckmann S."/>
            <person name="Bunk B."/>
            <person name="Jeske O."/>
            <person name="Meyerdierks A."/>
            <person name="Storesund J.E."/>
            <person name="Kallscheuer N."/>
            <person name="Luecker S."/>
            <person name="Lage O.M."/>
            <person name="Pohl T."/>
            <person name="Merkel B.J."/>
            <person name="Hornburger P."/>
            <person name="Mueller R.-W."/>
            <person name="Bruemmer F."/>
            <person name="Labrenz M."/>
            <person name="Spormann A.M."/>
            <person name="Op den Camp H."/>
            <person name="Overmann J."/>
            <person name="Amann R."/>
            <person name="Jetten M.S.M."/>
            <person name="Mascher T."/>
            <person name="Medema M.H."/>
            <person name="Devos D.P."/>
            <person name="Kaster A.-K."/>
            <person name="Ovreas L."/>
            <person name="Rohde M."/>
            <person name="Galperin M.Y."/>
            <person name="Jogler C."/>
        </authorList>
    </citation>
    <scope>NUCLEOTIDE SEQUENCE [LARGE SCALE GENOMIC DNA]</scope>
    <source>
        <strain evidence="1 2">FC18</strain>
    </source>
</reference>
<dbReference type="KEGG" id="mff:MFFC18_29240"/>
<dbReference type="NCBIfam" id="NF033487">
    <property type="entry name" value="Lacal_2735_fam"/>
    <property type="match status" value="1"/>
</dbReference>
<protein>
    <recommendedName>
        <fullName evidence="3">Lacal_2735 family protein</fullName>
    </recommendedName>
</protein>
<keyword evidence="2" id="KW-1185">Reference proteome</keyword>
<dbReference type="RefSeq" id="WP_148618869.1">
    <property type="nucleotide sequence ID" value="NZ_CP042912.1"/>
</dbReference>
<evidence type="ECO:0000313" key="2">
    <source>
        <dbReference type="Proteomes" id="UP000322214"/>
    </source>
</evidence>